<accession>A0ACC3S4F7</accession>
<dbReference type="EMBL" id="JAMKPW020000043">
    <property type="protein sequence ID" value="KAK8194301.1"/>
    <property type="molecule type" value="Genomic_DNA"/>
</dbReference>
<reference evidence="1" key="1">
    <citation type="submission" date="2024-02" db="EMBL/GenBank/DDBJ databases">
        <title>Metagenome Assembled Genome of Zalaria obscura JY119.</title>
        <authorList>
            <person name="Vighnesh L."/>
            <person name="Jagadeeshwari U."/>
            <person name="Venkata Ramana C."/>
            <person name="Sasikala C."/>
        </authorList>
    </citation>
    <scope>NUCLEOTIDE SEQUENCE</scope>
    <source>
        <strain evidence="1">JY119</strain>
    </source>
</reference>
<sequence>MVAGRGVMRKCIARSARERVMFLILGLMAERQCSPRLARDKMRSSTPPGGSGRSTTPIYILSYSTLKDVQSERHVPRGIISPNVQTQTPLLSSYKIHDRDPKRITSYPRASAA</sequence>
<organism evidence="1 2">
    <name type="scientific">Zalaria obscura</name>
    <dbReference type="NCBI Taxonomy" id="2024903"/>
    <lineage>
        <taxon>Eukaryota</taxon>
        <taxon>Fungi</taxon>
        <taxon>Dikarya</taxon>
        <taxon>Ascomycota</taxon>
        <taxon>Pezizomycotina</taxon>
        <taxon>Dothideomycetes</taxon>
        <taxon>Dothideomycetidae</taxon>
        <taxon>Dothideales</taxon>
        <taxon>Zalariaceae</taxon>
        <taxon>Zalaria</taxon>
    </lineage>
</organism>
<gene>
    <name evidence="1" type="ORF">M8818_007489</name>
</gene>
<proteinExistence type="predicted"/>
<evidence type="ECO:0000313" key="1">
    <source>
        <dbReference type="EMBL" id="KAK8194301.1"/>
    </source>
</evidence>
<evidence type="ECO:0000313" key="2">
    <source>
        <dbReference type="Proteomes" id="UP001320706"/>
    </source>
</evidence>
<dbReference type="Proteomes" id="UP001320706">
    <property type="component" value="Unassembled WGS sequence"/>
</dbReference>
<protein>
    <submittedName>
        <fullName evidence="1">Uncharacterized protein</fullName>
    </submittedName>
</protein>
<comment type="caution">
    <text evidence="1">The sequence shown here is derived from an EMBL/GenBank/DDBJ whole genome shotgun (WGS) entry which is preliminary data.</text>
</comment>
<name>A0ACC3S4F7_9PEZI</name>
<keyword evidence="2" id="KW-1185">Reference proteome</keyword>